<accession>A0A241ZCE5</accession>
<evidence type="ECO:0000313" key="4">
    <source>
        <dbReference type="EMBL" id="OTM84065.1"/>
    </source>
</evidence>
<dbReference type="PANTHER" id="PTHR42910:SF1">
    <property type="entry name" value="MAJOR FACILITATOR SUPERFAMILY (MFS) PROFILE DOMAIN-CONTAINING PROTEIN"/>
    <property type="match status" value="1"/>
</dbReference>
<protein>
    <submittedName>
        <fullName evidence="4">MFS transporter</fullName>
    </submittedName>
</protein>
<gene>
    <name evidence="4" type="ORF">B9X95_13610</name>
</gene>
<dbReference type="PROSITE" id="PS50850">
    <property type="entry name" value="MFS"/>
    <property type="match status" value="1"/>
</dbReference>
<dbReference type="SUPFAM" id="SSF103473">
    <property type="entry name" value="MFS general substrate transporter"/>
    <property type="match status" value="1"/>
</dbReference>
<dbReference type="Pfam" id="PF07690">
    <property type="entry name" value="MFS_1"/>
    <property type="match status" value="1"/>
</dbReference>
<keyword evidence="3" id="KW-0472">Membrane</keyword>
<evidence type="ECO:0000256" key="2">
    <source>
        <dbReference type="ARBA" id="ARBA00022989"/>
    </source>
</evidence>
<dbReference type="EMBL" id="NGEL01000145">
    <property type="protein sequence ID" value="OTM84065.1"/>
    <property type="molecule type" value="Genomic_DNA"/>
</dbReference>
<dbReference type="AlphaFoldDB" id="A0A241ZCE5"/>
<dbReference type="PANTHER" id="PTHR42910">
    <property type="entry name" value="TRANSPORTER SCO4007-RELATED"/>
    <property type="match status" value="1"/>
</dbReference>
<sequence>MKRTQSSYFALACLCAFAVANIYYNQPLLALFAKDFAVDEKYASSVAMFVQLAYAAGLVFFVPLGDRFERRKLLMILLGVNATASAVASFTQTIEQLIAVNIVIGMTAIGAQIVIPMVSIIAPAEQRGRAVGTVMSGLMAGVLFGRILSGFVGDYLGWRSMYIVATLLDLTLLMMVPKLLPYSKPTALQISYPALLKSLVTYFIKEGDLRLSCLCGALMFGGFSALWGGLAFLLARPPYHFSSDIVGSFGFAGIAGILATPYIGKMADRYSPRIIVLTGSVIAALGFISVFFSSHYLLALIVALVFLDIGGRAGLVGNQLRALALSTEGRSRLNTVFMCAYFIGGAVGTRIGAEISVQYGWTGIAVMGLIVSCFVLMLNVREKNVNKIVNDTV</sequence>
<dbReference type="InterPro" id="IPR036259">
    <property type="entry name" value="MFS_trans_sf"/>
</dbReference>
<dbReference type="GO" id="GO:0022857">
    <property type="term" value="F:transmembrane transporter activity"/>
    <property type="evidence" value="ECO:0007669"/>
    <property type="project" value="InterPro"/>
</dbReference>
<dbReference type="RefSeq" id="WP_000831835.1">
    <property type="nucleotide sequence ID" value="NZ_CAKNBL010000068.1"/>
</dbReference>
<evidence type="ECO:0000256" key="1">
    <source>
        <dbReference type="ARBA" id="ARBA00022692"/>
    </source>
</evidence>
<keyword evidence="1" id="KW-0812">Transmembrane</keyword>
<keyword evidence="2" id="KW-1133">Transmembrane helix</keyword>
<evidence type="ECO:0000313" key="5">
    <source>
        <dbReference type="Proteomes" id="UP000194699"/>
    </source>
</evidence>
<dbReference type="Proteomes" id="UP000194699">
    <property type="component" value="Unassembled WGS sequence"/>
</dbReference>
<dbReference type="InterPro" id="IPR020846">
    <property type="entry name" value="MFS_dom"/>
</dbReference>
<dbReference type="InterPro" id="IPR011701">
    <property type="entry name" value="MFS"/>
</dbReference>
<proteinExistence type="predicted"/>
<reference evidence="4 5" key="1">
    <citation type="submission" date="2017-05" db="EMBL/GenBank/DDBJ databases">
        <authorList>
            <person name="Song R."/>
            <person name="Chenine A.L."/>
            <person name="Ruprecht R.M."/>
        </authorList>
    </citation>
    <scope>NUCLEOTIDE SEQUENCE [LARGE SCALE GENOMIC DNA]</scope>
    <source>
        <strain evidence="4 5">PR350</strain>
    </source>
</reference>
<comment type="caution">
    <text evidence="4">The sequence shown here is derived from an EMBL/GenBank/DDBJ whole genome shotgun (WGS) entry which is preliminary data.</text>
</comment>
<evidence type="ECO:0000256" key="3">
    <source>
        <dbReference type="ARBA" id="ARBA00023136"/>
    </source>
</evidence>
<dbReference type="Gene3D" id="1.20.1250.20">
    <property type="entry name" value="MFS general substrate transporter like domains"/>
    <property type="match status" value="1"/>
</dbReference>
<name>A0A241ZCE5_ACIBA</name>
<dbReference type="CDD" id="cd17324">
    <property type="entry name" value="MFS_NepI_like"/>
    <property type="match status" value="1"/>
</dbReference>
<organism evidence="4 5">
    <name type="scientific">Acinetobacter baumannii</name>
    <dbReference type="NCBI Taxonomy" id="470"/>
    <lineage>
        <taxon>Bacteria</taxon>
        <taxon>Pseudomonadati</taxon>
        <taxon>Pseudomonadota</taxon>
        <taxon>Gammaproteobacteria</taxon>
        <taxon>Moraxellales</taxon>
        <taxon>Moraxellaceae</taxon>
        <taxon>Acinetobacter</taxon>
        <taxon>Acinetobacter calcoaceticus/baumannii complex</taxon>
    </lineage>
</organism>